<organism evidence="2">
    <name type="scientific">Picea sitchensis</name>
    <name type="common">Sitka spruce</name>
    <name type="synonym">Pinus sitchensis</name>
    <dbReference type="NCBI Taxonomy" id="3332"/>
    <lineage>
        <taxon>Eukaryota</taxon>
        <taxon>Viridiplantae</taxon>
        <taxon>Streptophyta</taxon>
        <taxon>Embryophyta</taxon>
        <taxon>Tracheophyta</taxon>
        <taxon>Spermatophyta</taxon>
        <taxon>Pinopsida</taxon>
        <taxon>Pinidae</taxon>
        <taxon>Conifers I</taxon>
        <taxon>Pinales</taxon>
        <taxon>Pinaceae</taxon>
        <taxon>Picea</taxon>
    </lineage>
</organism>
<dbReference type="EMBL" id="BT123842">
    <property type="protein sequence ID" value="ADE77138.1"/>
    <property type="molecule type" value="mRNA"/>
</dbReference>
<dbReference type="OMA" id="RFFACMS"/>
<accession>D5AC69</accession>
<dbReference type="AlphaFoldDB" id="D5AC69"/>
<protein>
    <submittedName>
        <fullName evidence="2">Uncharacterized protein</fullName>
    </submittedName>
</protein>
<proteinExistence type="evidence at transcript level"/>
<evidence type="ECO:0000256" key="1">
    <source>
        <dbReference type="SAM" id="MobiDB-lite"/>
    </source>
</evidence>
<sequence length="234" mass="26456">MIVHMISKLAVGSELGSIDNRFFACMSSNSMESILQRTLIDSTFEELTPVAAAPCQYLQIEDAETMDGEKSESGWTMYLDHCVDSWSDKYTASQFAIEQQQKKSLNFTEAAERYPTYDYWSSSFTGNEEEPSLVSDASSGRQKIRLPVQDIEFEQGRQMDDTYSSYYSVVIRERDVHVDKGGDSECIASCSLADVAPRKSKFRRLKKNEHDDLLLQDTAASPVHNPQAEQVNTR</sequence>
<feature type="region of interest" description="Disordered" evidence="1">
    <location>
        <begin position="213"/>
        <end position="234"/>
    </location>
</feature>
<reference evidence="2" key="1">
    <citation type="submission" date="2010-04" db="EMBL/GenBank/DDBJ databases">
        <authorList>
            <person name="Reid K.E."/>
            <person name="Liao N."/>
            <person name="Chan S."/>
            <person name="Docking R."/>
            <person name="Taylor G."/>
            <person name="Moore R."/>
            <person name="Mayo M."/>
            <person name="Munro S."/>
            <person name="King J."/>
            <person name="Yanchuk A."/>
            <person name="Holt R."/>
            <person name="Jones S."/>
            <person name="Marra M."/>
            <person name="Ritland C.E."/>
            <person name="Ritland K."/>
            <person name="Bohlmann J."/>
        </authorList>
    </citation>
    <scope>NUCLEOTIDE SEQUENCE</scope>
    <source>
        <tissue evidence="2">Bud</tissue>
    </source>
</reference>
<evidence type="ECO:0000313" key="2">
    <source>
        <dbReference type="EMBL" id="ADE77138.1"/>
    </source>
</evidence>
<name>D5AC69_PICSI</name>